<feature type="transmembrane region" description="Helical" evidence="2">
    <location>
        <begin position="325"/>
        <end position="346"/>
    </location>
</feature>
<dbReference type="EMBL" id="CP097218">
    <property type="protein sequence ID" value="UQN30077.1"/>
    <property type="molecule type" value="Genomic_DNA"/>
</dbReference>
<feature type="transmembrane region" description="Helical" evidence="2">
    <location>
        <begin position="273"/>
        <end position="290"/>
    </location>
</feature>
<feature type="transmembrane region" description="Helical" evidence="2">
    <location>
        <begin position="186"/>
        <end position="214"/>
    </location>
</feature>
<evidence type="ECO:0000256" key="1">
    <source>
        <dbReference type="SAM" id="MobiDB-lite"/>
    </source>
</evidence>
<dbReference type="RefSeq" id="WP_249479249.1">
    <property type="nucleotide sequence ID" value="NZ_CP097218.1"/>
</dbReference>
<reference evidence="3" key="1">
    <citation type="submission" date="2022-05" db="EMBL/GenBank/DDBJ databases">
        <title>Genomic analysis of Brachybacterium sp. CBA3104.</title>
        <authorList>
            <person name="Roh S.W."/>
            <person name="Kim Y.B."/>
            <person name="Kim Y."/>
        </authorList>
    </citation>
    <scope>NUCLEOTIDE SEQUENCE</scope>
    <source>
        <strain evidence="3">CBA3104</strain>
    </source>
</reference>
<feature type="transmembrane region" description="Helical" evidence="2">
    <location>
        <begin position="220"/>
        <end position="241"/>
    </location>
</feature>
<dbReference type="Proteomes" id="UP001055868">
    <property type="component" value="Chromosome"/>
</dbReference>
<protein>
    <submittedName>
        <fullName evidence="3">Glycerophosphodiester phosphodiesterase</fullName>
    </submittedName>
</protein>
<evidence type="ECO:0000256" key="2">
    <source>
        <dbReference type="SAM" id="Phobius"/>
    </source>
</evidence>
<feature type="compositionally biased region" description="Low complexity" evidence="1">
    <location>
        <begin position="1"/>
        <end position="40"/>
    </location>
</feature>
<sequence length="377" mass="39230">MSDVTGPSGPWSAPGAGAPATSSPASPAPGSSDAPGRPGPVQRELVRSPGLFPLRPLGVGEIFSAAVGIYRRRPKLVFGVSAIVLGIAFVINSVAAGIGIAPTAVQLQGISQDPTAASSSATEPLGSSLGDMLATIGSSMISGVITLVAMQLVLVVLTRVTLAEAVGSRTDDASLRSALRTHGPRAALTAILVSLMGFAAFVVISLIGGLPLLVVREAHWWTILPLPLFLVLGLLVSLWVWARTAFSTPALVLEDTSVLGAVRRSFALTRGRRLWRALGIAVLLTVSYTLVQQVIAGVFGTVGTIVYVIILLATQMSGLVPGMILLMVVTMLGSYAASVVVVPFWASGLTALYADLRMRHESWDIALRRAQQDADGR</sequence>
<keyword evidence="4" id="KW-1185">Reference proteome</keyword>
<keyword evidence="2" id="KW-0812">Transmembrane</keyword>
<evidence type="ECO:0000313" key="4">
    <source>
        <dbReference type="Proteomes" id="UP001055868"/>
    </source>
</evidence>
<proteinExistence type="predicted"/>
<keyword evidence="2" id="KW-0472">Membrane</keyword>
<feature type="region of interest" description="Disordered" evidence="1">
    <location>
        <begin position="1"/>
        <end position="44"/>
    </location>
</feature>
<feature type="transmembrane region" description="Helical" evidence="2">
    <location>
        <begin position="76"/>
        <end position="101"/>
    </location>
</feature>
<gene>
    <name evidence="3" type="ORF">M4486_01640</name>
</gene>
<organism evidence="3 4">
    <name type="scientific">Brachybacterium kimchii</name>
    <dbReference type="NCBI Taxonomy" id="2942909"/>
    <lineage>
        <taxon>Bacteria</taxon>
        <taxon>Bacillati</taxon>
        <taxon>Actinomycetota</taxon>
        <taxon>Actinomycetes</taxon>
        <taxon>Micrococcales</taxon>
        <taxon>Dermabacteraceae</taxon>
        <taxon>Brachybacterium</taxon>
    </lineage>
</organism>
<evidence type="ECO:0000313" key="3">
    <source>
        <dbReference type="EMBL" id="UQN30077.1"/>
    </source>
</evidence>
<feature type="transmembrane region" description="Helical" evidence="2">
    <location>
        <begin position="132"/>
        <end position="157"/>
    </location>
</feature>
<feature type="transmembrane region" description="Helical" evidence="2">
    <location>
        <begin position="296"/>
        <end position="313"/>
    </location>
</feature>
<keyword evidence="2" id="KW-1133">Transmembrane helix</keyword>
<name>A0ABY4N6A2_9MICO</name>
<accession>A0ABY4N6A2</accession>